<dbReference type="SUPFAM" id="SSF52540">
    <property type="entry name" value="P-loop containing nucleoside triphosphate hydrolases"/>
    <property type="match status" value="1"/>
</dbReference>
<feature type="domain" description="Disease resistance N-terminal" evidence="6">
    <location>
        <begin position="2"/>
        <end position="82"/>
    </location>
</feature>
<dbReference type="CDD" id="cd14798">
    <property type="entry name" value="RX-CC_like"/>
    <property type="match status" value="1"/>
</dbReference>
<dbReference type="Gene3D" id="1.20.5.4130">
    <property type="match status" value="1"/>
</dbReference>
<dbReference type="GO" id="GO:0005524">
    <property type="term" value="F:ATP binding"/>
    <property type="evidence" value="ECO:0007669"/>
    <property type="project" value="UniProtKB-KW"/>
</dbReference>
<reference evidence="7 8" key="1">
    <citation type="journal article" date="2018" name="Sci. Data">
        <title>The draft genome sequence of cork oak.</title>
        <authorList>
            <person name="Ramos A.M."/>
            <person name="Usie A."/>
            <person name="Barbosa P."/>
            <person name="Barros P.M."/>
            <person name="Capote T."/>
            <person name="Chaves I."/>
            <person name="Simoes F."/>
            <person name="Abreu I."/>
            <person name="Carrasquinho I."/>
            <person name="Faro C."/>
            <person name="Guimaraes J.B."/>
            <person name="Mendonca D."/>
            <person name="Nobrega F."/>
            <person name="Rodrigues L."/>
            <person name="Saibo N.J.M."/>
            <person name="Varela M.C."/>
            <person name="Egas C."/>
            <person name="Matos J."/>
            <person name="Miguel C.M."/>
            <person name="Oliveira M.M."/>
            <person name="Ricardo C.P."/>
            <person name="Goncalves S."/>
        </authorList>
    </citation>
    <scope>NUCLEOTIDE SEQUENCE [LARGE SCALE GENOMIC DNA]</scope>
    <source>
        <strain evidence="8">cv. HL8</strain>
    </source>
</reference>
<evidence type="ECO:0000256" key="2">
    <source>
        <dbReference type="ARBA" id="ARBA00022741"/>
    </source>
</evidence>
<dbReference type="FunFam" id="3.40.50.300:FF:001091">
    <property type="entry name" value="Probable disease resistance protein At1g61300"/>
    <property type="match status" value="1"/>
</dbReference>
<dbReference type="GO" id="GO:0006952">
    <property type="term" value="P:defense response"/>
    <property type="evidence" value="ECO:0007669"/>
    <property type="project" value="UniProtKB-KW"/>
</dbReference>
<keyword evidence="2" id="KW-0547">Nucleotide-binding</keyword>
<dbReference type="PANTHER" id="PTHR36766:SF70">
    <property type="entry name" value="DISEASE RESISTANCE PROTEIN RGA4"/>
    <property type="match status" value="1"/>
</dbReference>
<evidence type="ECO:0000313" key="7">
    <source>
        <dbReference type="EMBL" id="KAK7860806.1"/>
    </source>
</evidence>
<dbReference type="InterPro" id="IPR002182">
    <property type="entry name" value="NB-ARC"/>
</dbReference>
<gene>
    <name evidence="7" type="primary">RGA3_3</name>
    <name evidence="7" type="ORF">CFP56_033193</name>
</gene>
<dbReference type="PRINTS" id="PR00364">
    <property type="entry name" value="DISEASERSIST"/>
</dbReference>
<evidence type="ECO:0000313" key="8">
    <source>
        <dbReference type="Proteomes" id="UP000237347"/>
    </source>
</evidence>
<dbReference type="AlphaFoldDB" id="A0AAW0MBG4"/>
<evidence type="ECO:0000256" key="4">
    <source>
        <dbReference type="ARBA" id="ARBA00022840"/>
    </source>
</evidence>
<keyword evidence="3" id="KW-0611">Plant defense</keyword>
<keyword evidence="8" id="KW-1185">Reference proteome</keyword>
<dbReference type="Pfam" id="PF18052">
    <property type="entry name" value="Rx_N"/>
    <property type="match status" value="1"/>
</dbReference>
<evidence type="ECO:0000256" key="3">
    <source>
        <dbReference type="ARBA" id="ARBA00022821"/>
    </source>
</evidence>
<evidence type="ECO:0000259" key="5">
    <source>
        <dbReference type="Pfam" id="PF00931"/>
    </source>
</evidence>
<keyword evidence="4" id="KW-0067">ATP-binding</keyword>
<dbReference type="GO" id="GO:0043531">
    <property type="term" value="F:ADP binding"/>
    <property type="evidence" value="ECO:0007669"/>
    <property type="project" value="InterPro"/>
</dbReference>
<dbReference type="InterPro" id="IPR041118">
    <property type="entry name" value="Rx_N"/>
</dbReference>
<dbReference type="InterPro" id="IPR038005">
    <property type="entry name" value="RX-like_CC"/>
</dbReference>
<dbReference type="PANTHER" id="PTHR36766">
    <property type="entry name" value="PLANT BROAD-SPECTRUM MILDEW RESISTANCE PROTEIN RPW8"/>
    <property type="match status" value="1"/>
</dbReference>
<dbReference type="EMBL" id="PKMF04000005">
    <property type="protein sequence ID" value="KAK7860806.1"/>
    <property type="molecule type" value="Genomic_DNA"/>
</dbReference>
<feature type="domain" description="NB-ARC" evidence="5">
    <location>
        <begin position="153"/>
        <end position="312"/>
    </location>
</feature>
<proteinExistence type="predicted"/>
<comment type="caution">
    <text evidence="7">The sequence shown here is derived from an EMBL/GenBank/DDBJ whole genome shotgun (WGS) entry which is preliminary data.</text>
</comment>
<protein>
    <submittedName>
        <fullName evidence="7">Disease resistance protein rga3</fullName>
    </submittedName>
</protein>
<dbReference type="Proteomes" id="UP000237347">
    <property type="component" value="Unassembled WGS sequence"/>
</dbReference>
<evidence type="ECO:0000256" key="1">
    <source>
        <dbReference type="ARBA" id="ARBA00022737"/>
    </source>
</evidence>
<dbReference type="Pfam" id="PF00931">
    <property type="entry name" value="NB-ARC"/>
    <property type="match status" value="1"/>
</dbReference>
<sequence length="312" mass="35647">MSLASEHIGSAWGFKEELRKLQVSLTKIQAVIHDAEKRQISDESVKTWLLELKDVAYEADNVLDEFGYEILHQKVESQKRKKVRSFFSPSNPIVFPFKMGNKIRSINQSLDRIKTNVALLGLRESSNPIPKIGLDRETDSFIDDSEVVVRGDDVLKIVNLLIGANNQRVISVIPIVGMAGLGKTTIAKLVYNHELVKKHFDVQMWVCVSDNFDVKRILREILEILDNNCSGLENKNAILHRLQKELQGKRYLLILDDVWNEDHEKWDSLRSSLLGVNQNNGNNILVTTRSDNVAQIMETSHRHKLEKLSEDE</sequence>
<organism evidence="7 8">
    <name type="scientific">Quercus suber</name>
    <name type="common">Cork oak</name>
    <dbReference type="NCBI Taxonomy" id="58331"/>
    <lineage>
        <taxon>Eukaryota</taxon>
        <taxon>Viridiplantae</taxon>
        <taxon>Streptophyta</taxon>
        <taxon>Embryophyta</taxon>
        <taxon>Tracheophyta</taxon>
        <taxon>Spermatophyta</taxon>
        <taxon>Magnoliopsida</taxon>
        <taxon>eudicotyledons</taxon>
        <taxon>Gunneridae</taxon>
        <taxon>Pentapetalae</taxon>
        <taxon>rosids</taxon>
        <taxon>fabids</taxon>
        <taxon>Fagales</taxon>
        <taxon>Fagaceae</taxon>
        <taxon>Quercus</taxon>
    </lineage>
</organism>
<keyword evidence="1" id="KW-0677">Repeat</keyword>
<dbReference type="Gene3D" id="3.40.50.300">
    <property type="entry name" value="P-loop containing nucleotide triphosphate hydrolases"/>
    <property type="match status" value="1"/>
</dbReference>
<dbReference type="InterPro" id="IPR027417">
    <property type="entry name" value="P-loop_NTPase"/>
</dbReference>
<accession>A0AAW0MBG4</accession>
<name>A0AAW0MBG4_QUESU</name>
<evidence type="ECO:0000259" key="6">
    <source>
        <dbReference type="Pfam" id="PF18052"/>
    </source>
</evidence>